<comment type="caution">
    <text evidence="8">The sequence shown here is derived from an EMBL/GenBank/DDBJ whole genome shotgun (WGS) entry which is preliminary data.</text>
</comment>
<dbReference type="GO" id="GO:0030288">
    <property type="term" value="C:outer membrane-bounded periplasmic space"/>
    <property type="evidence" value="ECO:0007669"/>
    <property type="project" value="UniProtKB-ARBA"/>
</dbReference>
<dbReference type="PATRIC" id="fig|1423750.3.peg.2469"/>
<comment type="similarity">
    <text evidence="2">Belongs to the bacterial solute-binding protein 5 family.</text>
</comment>
<dbReference type="PANTHER" id="PTHR30290">
    <property type="entry name" value="PERIPLASMIC BINDING COMPONENT OF ABC TRANSPORTER"/>
    <property type="match status" value="1"/>
</dbReference>
<dbReference type="GO" id="GO:0043190">
    <property type="term" value="C:ATP-binding cassette (ABC) transporter complex"/>
    <property type="evidence" value="ECO:0007669"/>
    <property type="project" value="InterPro"/>
</dbReference>
<dbReference type="Pfam" id="PF00496">
    <property type="entry name" value="SBP_bac_5"/>
    <property type="match status" value="1"/>
</dbReference>
<feature type="chain" id="PRO_5006412212" evidence="6">
    <location>
        <begin position="29"/>
        <end position="554"/>
    </location>
</feature>
<keyword evidence="5" id="KW-0571">Peptide transport</keyword>
<evidence type="ECO:0000256" key="3">
    <source>
        <dbReference type="ARBA" id="ARBA00022448"/>
    </source>
</evidence>
<dbReference type="GO" id="GO:1904680">
    <property type="term" value="F:peptide transmembrane transporter activity"/>
    <property type="evidence" value="ECO:0007669"/>
    <property type="project" value="TreeGrafter"/>
</dbReference>
<evidence type="ECO:0000259" key="7">
    <source>
        <dbReference type="Pfam" id="PF00496"/>
    </source>
</evidence>
<dbReference type="STRING" id="1423750.FC89_GL002427"/>
<dbReference type="InterPro" id="IPR000914">
    <property type="entry name" value="SBP_5_dom"/>
</dbReference>
<dbReference type="FunFam" id="3.10.105.10:FF:000001">
    <property type="entry name" value="Oligopeptide ABC transporter, oligopeptide-binding protein"/>
    <property type="match status" value="1"/>
</dbReference>
<name>A0A0R1VEL4_9LACO</name>
<dbReference type="Gene3D" id="3.10.105.10">
    <property type="entry name" value="Dipeptide-binding Protein, Domain 3"/>
    <property type="match status" value="1"/>
</dbReference>
<feature type="signal peptide" evidence="6">
    <location>
        <begin position="1"/>
        <end position="28"/>
    </location>
</feature>
<dbReference type="PROSITE" id="PS01040">
    <property type="entry name" value="SBP_BACTERIAL_5"/>
    <property type="match status" value="1"/>
</dbReference>
<evidence type="ECO:0000256" key="6">
    <source>
        <dbReference type="SAM" id="SignalP"/>
    </source>
</evidence>
<protein>
    <submittedName>
        <fullName evidence="8">Oligopeptide-binding protein</fullName>
    </submittedName>
</protein>
<feature type="domain" description="Solute-binding protein family 5" evidence="7">
    <location>
        <begin position="81"/>
        <end position="471"/>
    </location>
</feature>
<dbReference type="SUPFAM" id="SSF53850">
    <property type="entry name" value="Periplasmic binding protein-like II"/>
    <property type="match status" value="1"/>
</dbReference>
<evidence type="ECO:0000256" key="5">
    <source>
        <dbReference type="ARBA" id="ARBA00022856"/>
    </source>
</evidence>
<keyword evidence="9" id="KW-1185">Reference proteome</keyword>
<dbReference type="Proteomes" id="UP000051451">
    <property type="component" value="Unassembled WGS sequence"/>
</dbReference>
<dbReference type="InterPro" id="IPR039424">
    <property type="entry name" value="SBP_5"/>
</dbReference>
<dbReference type="InterPro" id="IPR030678">
    <property type="entry name" value="Peptide/Ni-bd"/>
</dbReference>
<evidence type="ECO:0000313" key="8">
    <source>
        <dbReference type="EMBL" id="KRM04024.1"/>
    </source>
</evidence>
<proteinExistence type="inferred from homology"/>
<dbReference type="PANTHER" id="PTHR30290:SF10">
    <property type="entry name" value="PERIPLASMIC OLIGOPEPTIDE-BINDING PROTEIN-RELATED"/>
    <property type="match status" value="1"/>
</dbReference>
<dbReference type="EMBL" id="AZGB01000030">
    <property type="protein sequence ID" value="KRM04024.1"/>
    <property type="molecule type" value="Genomic_DNA"/>
</dbReference>
<evidence type="ECO:0000313" key="9">
    <source>
        <dbReference type="Proteomes" id="UP000051451"/>
    </source>
</evidence>
<evidence type="ECO:0000256" key="1">
    <source>
        <dbReference type="ARBA" id="ARBA00004193"/>
    </source>
</evidence>
<dbReference type="Gene3D" id="3.40.190.10">
    <property type="entry name" value="Periplasmic binding protein-like II"/>
    <property type="match status" value="1"/>
</dbReference>
<keyword evidence="3" id="KW-0813">Transport</keyword>
<dbReference type="InterPro" id="IPR023765">
    <property type="entry name" value="SBP_5_CS"/>
</dbReference>
<comment type="subcellular location">
    <subcellularLocation>
        <location evidence="1">Cell membrane</location>
        <topology evidence="1">Lipid-anchor</topology>
    </subcellularLocation>
</comment>
<evidence type="ECO:0000256" key="2">
    <source>
        <dbReference type="ARBA" id="ARBA00005695"/>
    </source>
</evidence>
<accession>A0A0R1VEL4</accession>
<dbReference type="PIRSF" id="PIRSF002741">
    <property type="entry name" value="MppA"/>
    <property type="match status" value="1"/>
</dbReference>
<dbReference type="FunFam" id="3.90.76.10:FF:000001">
    <property type="entry name" value="Oligopeptide ABC transporter substrate-binding protein"/>
    <property type="match status" value="1"/>
</dbReference>
<keyword evidence="5" id="KW-0653">Protein transport</keyword>
<dbReference type="GO" id="GO:0015833">
    <property type="term" value="P:peptide transport"/>
    <property type="evidence" value="ECO:0007669"/>
    <property type="project" value="UniProtKB-KW"/>
</dbReference>
<organism evidence="8 9">
    <name type="scientific">Liquorilactobacillus ghanensis DSM 18630</name>
    <dbReference type="NCBI Taxonomy" id="1423750"/>
    <lineage>
        <taxon>Bacteria</taxon>
        <taxon>Bacillati</taxon>
        <taxon>Bacillota</taxon>
        <taxon>Bacilli</taxon>
        <taxon>Lactobacillales</taxon>
        <taxon>Lactobacillaceae</taxon>
        <taxon>Liquorilactobacillus</taxon>
    </lineage>
</organism>
<evidence type="ECO:0000256" key="4">
    <source>
        <dbReference type="ARBA" id="ARBA00022729"/>
    </source>
</evidence>
<keyword evidence="4 6" id="KW-0732">Signal</keyword>
<dbReference type="CDD" id="cd08504">
    <property type="entry name" value="PBP2_OppA"/>
    <property type="match status" value="1"/>
</dbReference>
<dbReference type="AlphaFoldDB" id="A0A0R1VEL4"/>
<dbReference type="Gene3D" id="3.90.76.10">
    <property type="entry name" value="Dipeptide-binding Protein, Domain 1"/>
    <property type="match status" value="1"/>
</dbReference>
<sequence>MWGMNFMLTKKHLGALLGTLIVCSGLLAACGNKSSQSKQVLNLAVSSDLATMDPSHASDTTSMQMLENTGEGFLQLGKDSKIEKELATKITTSKDGLTYTFNLRKDAKWSNGQPVTAKNFVYGWQRTVNPKTASEYAYLYSGIKNADAIMNGKKNYQTLGIKAVNKYQVQVNLEHRISYFKLLMAMPVFYPQNQQAVEKYGSKYGTNAAKTISNGPFVLKGWKGTNEKWQLAKNKNYWDKKQVHLTAINFQVVKSPSTGLNLFQTGKLDQTQLLGSQVASEKSSKNYVLNKSATSVYLQFNLKNPADSDLKAALNNVNIRKALSLTLDRKQLTNKVLSDGSLPAKGFVTSDLAKNPKTGTDFAAEAYVKDGVAYNKSAAKDYWTKGLKQLGVSKLKVSLLSDDDDASKQTAEFVQSQWESLLPGLAVDVQSVPKTVRISRSQKGNFDIVISGWGADFSDPVTFLNLYQAGNSGDAGGYNNPNYNQLIDEINNNPSNNESVRWDNMVKAEKILMNDQITIPLYQKSNSFLQSKKLKNLIVNTAGPAHNYKKVYLK</sequence>
<reference evidence="8 9" key="1">
    <citation type="journal article" date="2015" name="Genome Announc.">
        <title>Expanding the biotechnology potential of lactobacilli through comparative genomics of 213 strains and associated genera.</title>
        <authorList>
            <person name="Sun Z."/>
            <person name="Harris H.M."/>
            <person name="McCann A."/>
            <person name="Guo C."/>
            <person name="Argimon S."/>
            <person name="Zhang W."/>
            <person name="Yang X."/>
            <person name="Jeffery I.B."/>
            <person name="Cooney J.C."/>
            <person name="Kagawa T.F."/>
            <person name="Liu W."/>
            <person name="Song Y."/>
            <person name="Salvetti E."/>
            <person name="Wrobel A."/>
            <person name="Rasinkangas P."/>
            <person name="Parkhill J."/>
            <person name="Rea M.C."/>
            <person name="O'Sullivan O."/>
            <person name="Ritari J."/>
            <person name="Douillard F.P."/>
            <person name="Paul Ross R."/>
            <person name="Yang R."/>
            <person name="Briner A.E."/>
            <person name="Felis G.E."/>
            <person name="de Vos W.M."/>
            <person name="Barrangou R."/>
            <person name="Klaenhammer T.R."/>
            <person name="Caufield P.W."/>
            <person name="Cui Y."/>
            <person name="Zhang H."/>
            <person name="O'Toole P.W."/>
        </authorList>
    </citation>
    <scope>NUCLEOTIDE SEQUENCE [LARGE SCALE GENOMIC DNA]</scope>
    <source>
        <strain evidence="8 9">DSM 18630</strain>
    </source>
</reference>
<gene>
    <name evidence="8" type="ORF">FC89_GL002427</name>
</gene>